<evidence type="ECO:0000313" key="12">
    <source>
        <dbReference type="Proteomes" id="UP000078576"/>
    </source>
</evidence>
<evidence type="ECO:0000256" key="6">
    <source>
        <dbReference type="ARBA" id="ARBA00023136"/>
    </source>
</evidence>
<dbReference type="EMBL" id="KN714721">
    <property type="protein sequence ID" value="KUI58923.1"/>
    <property type="molecule type" value="Genomic_DNA"/>
</dbReference>
<dbReference type="PROSITE" id="PS00217">
    <property type="entry name" value="SUGAR_TRANSPORT_2"/>
    <property type="match status" value="1"/>
</dbReference>
<feature type="compositionally biased region" description="Polar residues" evidence="8">
    <location>
        <begin position="1"/>
        <end position="16"/>
    </location>
</feature>
<dbReference type="Proteomes" id="UP000078576">
    <property type="component" value="Unassembled WGS sequence"/>
</dbReference>
<feature type="domain" description="Major facilitator superfamily (MFS) profile" evidence="10">
    <location>
        <begin position="45"/>
        <end position="497"/>
    </location>
</feature>
<evidence type="ECO:0000256" key="8">
    <source>
        <dbReference type="SAM" id="MobiDB-lite"/>
    </source>
</evidence>
<evidence type="ECO:0000256" key="3">
    <source>
        <dbReference type="ARBA" id="ARBA00022448"/>
    </source>
</evidence>
<evidence type="ECO:0000256" key="2">
    <source>
        <dbReference type="ARBA" id="ARBA00010992"/>
    </source>
</evidence>
<feature type="region of interest" description="Disordered" evidence="8">
    <location>
        <begin position="1"/>
        <end position="26"/>
    </location>
</feature>
<keyword evidence="5 9" id="KW-1133">Transmembrane helix</keyword>
<evidence type="ECO:0000313" key="11">
    <source>
        <dbReference type="EMBL" id="KUI58923.1"/>
    </source>
</evidence>
<dbReference type="STRING" id="694573.A0A194V4V6"/>
<evidence type="ECO:0000259" key="10">
    <source>
        <dbReference type="PROSITE" id="PS50850"/>
    </source>
</evidence>
<dbReference type="OrthoDB" id="5141738at2759"/>
<dbReference type="InterPro" id="IPR050360">
    <property type="entry name" value="MFS_Sugar_Transporters"/>
</dbReference>
<accession>A0A194V4V6</accession>
<gene>
    <name evidence="11" type="ORF">VP1G_06182</name>
</gene>
<feature type="transmembrane region" description="Helical" evidence="9">
    <location>
        <begin position="180"/>
        <end position="202"/>
    </location>
</feature>
<protein>
    <submittedName>
        <fullName evidence="11">High-affinity glucose transporter ght2</fullName>
    </submittedName>
</protein>
<dbReference type="SUPFAM" id="SSF103473">
    <property type="entry name" value="MFS general substrate transporter"/>
    <property type="match status" value="1"/>
</dbReference>
<dbReference type="InterPro" id="IPR005828">
    <property type="entry name" value="MFS_sugar_transport-like"/>
</dbReference>
<keyword evidence="12" id="KW-1185">Reference proteome</keyword>
<dbReference type="InterPro" id="IPR003663">
    <property type="entry name" value="Sugar/inositol_transpt"/>
</dbReference>
<dbReference type="InterPro" id="IPR020846">
    <property type="entry name" value="MFS_dom"/>
</dbReference>
<dbReference type="GO" id="GO:0005351">
    <property type="term" value="F:carbohydrate:proton symporter activity"/>
    <property type="evidence" value="ECO:0007669"/>
    <property type="project" value="TreeGrafter"/>
</dbReference>
<dbReference type="GO" id="GO:0016020">
    <property type="term" value="C:membrane"/>
    <property type="evidence" value="ECO:0007669"/>
    <property type="project" value="UniProtKB-SubCell"/>
</dbReference>
<feature type="transmembrane region" description="Helical" evidence="9">
    <location>
        <begin position="364"/>
        <end position="389"/>
    </location>
</feature>
<name>A0A194V4V6_CYTMA</name>
<feature type="transmembrane region" description="Helical" evidence="9">
    <location>
        <begin position="38"/>
        <end position="58"/>
    </location>
</feature>
<feature type="transmembrane region" description="Helical" evidence="9">
    <location>
        <begin position="123"/>
        <end position="142"/>
    </location>
</feature>
<evidence type="ECO:0000256" key="9">
    <source>
        <dbReference type="SAM" id="Phobius"/>
    </source>
</evidence>
<dbReference type="PRINTS" id="PR00171">
    <property type="entry name" value="SUGRTRNSPORT"/>
</dbReference>
<dbReference type="PANTHER" id="PTHR48022">
    <property type="entry name" value="PLASTIDIC GLUCOSE TRANSPORTER 4"/>
    <property type="match status" value="1"/>
</dbReference>
<dbReference type="Pfam" id="PF00083">
    <property type="entry name" value="Sugar_tr"/>
    <property type="match status" value="1"/>
</dbReference>
<organism evidence="11 12">
    <name type="scientific">Cytospora mali</name>
    <name type="common">Apple Valsa canker fungus</name>
    <name type="synonym">Valsa mali</name>
    <dbReference type="NCBI Taxonomy" id="578113"/>
    <lineage>
        <taxon>Eukaryota</taxon>
        <taxon>Fungi</taxon>
        <taxon>Dikarya</taxon>
        <taxon>Ascomycota</taxon>
        <taxon>Pezizomycotina</taxon>
        <taxon>Sordariomycetes</taxon>
        <taxon>Sordariomycetidae</taxon>
        <taxon>Diaporthales</taxon>
        <taxon>Cytosporaceae</taxon>
        <taxon>Cytospora</taxon>
    </lineage>
</organism>
<keyword evidence="4 9" id="KW-0812">Transmembrane</keyword>
<evidence type="ECO:0000256" key="5">
    <source>
        <dbReference type="ARBA" id="ARBA00022989"/>
    </source>
</evidence>
<sequence>MSSTETPASGNSTPPNGHTEKDHVAHHDNGDWPAPKILNFRVIIMGLLVSLGGFIFGWEGGAISGYTQMNNFRDRFGDVVQNDVLKLGNVRQGLMVGMLCAGCLIGSLVSGPIADRFGRKYSITFWNIVYIVGNVVCITTQYHWYQIVVGRLIDGFGIGALSVLTPMYQSETAPRLARGALVSAYQLFITFGILVSYCVNYGTEGIQSSSSWRITMGIGFIAPAIMAAGMLVMRESPRWQYRKGGEIEAARTLALVAGVSEDHPEVQRELREIREKFEAETAGGEQKWYEIFTAPAMLRRVLIGMSLQALQQLTGANFFFYYGTEVFDAVGISNSYITSIILGAVNVGSTFGGLYVGQKFGRRISMIIGGVWMFLWLIIFASLGSFALYPDNNPKDPNARTNAHAGSAMIASACFFIVGFAVTWGPLVWAIVGEMFPSRYRAVAMGLCTAANWLWNFLISFFTPWITAAIDYRYGYVFAGCCFLGVLVTFFFVNESQGRSLEEVDSMYILGVVPWKSKSWQPLDEPVNTDNLHLAPGGRGFAKSEVPAAGHHDNGPLSSAV</sequence>
<reference evidence="12" key="1">
    <citation type="submission" date="2014-12" db="EMBL/GenBank/DDBJ databases">
        <title>Genome Sequence of Valsa Canker Pathogens Uncovers a Specific Adaption of Colonization on Woody Bark.</title>
        <authorList>
            <person name="Yin Z."/>
            <person name="Liu H."/>
            <person name="Gao X."/>
            <person name="Li Z."/>
            <person name="Song N."/>
            <person name="Ke X."/>
            <person name="Dai Q."/>
            <person name="Wu Y."/>
            <person name="Sun Y."/>
            <person name="Xu J.-R."/>
            <person name="Kang Z.K."/>
            <person name="Wang L."/>
            <person name="Huang L."/>
        </authorList>
    </citation>
    <scope>NUCLEOTIDE SEQUENCE [LARGE SCALE GENOMIC DNA]</scope>
    <source>
        <strain evidence="12">SXYL134</strain>
    </source>
</reference>
<dbReference type="InterPro" id="IPR005829">
    <property type="entry name" value="Sugar_transporter_CS"/>
</dbReference>
<keyword evidence="6 9" id="KW-0472">Membrane</keyword>
<feature type="transmembrane region" description="Helical" evidence="9">
    <location>
        <begin position="444"/>
        <end position="468"/>
    </location>
</feature>
<dbReference type="FunFam" id="1.20.1250.20:FF:000044">
    <property type="entry name" value="Hexose transporter Hxt3p"/>
    <property type="match status" value="1"/>
</dbReference>
<comment type="similarity">
    <text evidence="2 7">Belongs to the major facilitator superfamily. Sugar transporter (TC 2.A.1.1) family.</text>
</comment>
<dbReference type="CDD" id="cd17356">
    <property type="entry name" value="MFS_HXT"/>
    <property type="match status" value="1"/>
</dbReference>
<evidence type="ECO:0000256" key="1">
    <source>
        <dbReference type="ARBA" id="ARBA00004141"/>
    </source>
</evidence>
<evidence type="ECO:0000256" key="7">
    <source>
        <dbReference type="RuleBase" id="RU003346"/>
    </source>
</evidence>
<keyword evidence="11" id="KW-0762">Sugar transport</keyword>
<feature type="transmembrane region" description="Helical" evidence="9">
    <location>
        <begin position="335"/>
        <end position="357"/>
    </location>
</feature>
<dbReference type="InterPro" id="IPR036259">
    <property type="entry name" value="MFS_trans_sf"/>
</dbReference>
<dbReference type="Gene3D" id="1.20.1250.20">
    <property type="entry name" value="MFS general substrate transporter like domains"/>
    <property type="match status" value="1"/>
</dbReference>
<feature type="transmembrane region" description="Helical" evidence="9">
    <location>
        <begin position="409"/>
        <end position="432"/>
    </location>
</feature>
<feature type="transmembrane region" description="Helical" evidence="9">
    <location>
        <begin position="93"/>
        <end position="111"/>
    </location>
</feature>
<feature type="transmembrane region" description="Helical" evidence="9">
    <location>
        <begin position="214"/>
        <end position="233"/>
    </location>
</feature>
<dbReference type="AlphaFoldDB" id="A0A194V4V6"/>
<feature type="transmembrane region" description="Helical" evidence="9">
    <location>
        <begin position="301"/>
        <end position="323"/>
    </location>
</feature>
<dbReference type="PANTHER" id="PTHR48022:SF39">
    <property type="entry name" value="MONOSACCHARIDE TRANSPORTER, PUTATIVE-RELATED"/>
    <property type="match status" value="1"/>
</dbReference>
<feature type="transmembrane region" description="Helical" evidence="9">
    <location>
        <begin position="148"/>
        <end position="168"/>
    </location>
</feature>
<feature type="transmembrane region" description="Helical" evidence="9">
    <location>
        <begin position="474"/>
        <end position="493"/>
    </location>
</feature>
<evidence type="ECO:0000256" key="4">
    <source>
        <dbReference type="ARBA" id="ARBA00022692"/>
    </source>
</evidence>
<dbReference type="PROSITE" id="PS50850">
    <property type="entry name" value="MFS"/>
    <property type="match status" value="1"/>
</dbReference>
<dbReference type="NCBIfam" id="TIGR00879">
    <property type="entry name" value="SP"/>
    <property type="match status" value="1"/>
</dbReference>
<proteinExistence type="inferred from homology"/>
<keyword evidence="3 7" id="KW-0813">Transport</keyword>
<comment type="subcellular location">
    <subcellularLocation>
        <location evidence="1">Membrane</location>
        <topology evidence="1">Multi-pass membrane protein</topology>
    </subcellularLocation>
</comment>